<name>A0A420EEG6_9SPHN</name>
<dbReference type="EMBL" id="RAPF01000007">
    <property type="protein sequence ID" value="RKF19073.1"/>
    <property type="molecule type" value="Genomic_DNA"/>
</dbReference>
<dbReference type="PANTHER" id="PTHR37314">
    <property type="entry name" value="SLR0142 PROTEIN"/>
    <property type="match status" value="1"/>
</dbReference>
<comment type="caution">
    <text evidence="2">The sequence shown here is derived from an EMBL/GenBank/DDBJ whole genome shotgun (WGS) entry which is preliminary data.</text>
</comment>
<dbReference type="Proteomes" id="UP000284395">
    <property type="component" value="Unassembled WGS sequence"/>
</dbReference>
<gene>
    <name evidence="2" type="ORF">D6851_13735</name>
</gene>
<evidence type="ECO:0000313" key="3">
    <source>
        <dbReference type="Proteomes" id="UP000284395"/>
    </source>
</evidence>
<proteinExistence type="predicted"/>
<dbReference type="PANTHER" id="PTHR37314:SF4">
    <property type="entry name" value="UPF0700 TRANSMEMBRANE PROTEIN YOAK"/>
    <property type="match status" value="1"/>
</dbReference>
<protein>
    <submittedName>
        <fullName evidence="2">DUF1275 domain-containing protein</fullName>
    </submittedName>
</protein>
<dbReference type="RefSeq" id="WP_120325469.1">
    <property type="nucleotide sequence ID" value="NZ_RAPF01000007.1"/>
</dbReference>
<feature type="transmembrane region" description="Helical" evidence="1">
    <location>
        <begin position="162"/>
        <end position="184"/>
    </location>
</feature>
<dbReference type="InterPro" id="IPR010699">
    <property type="entry name" value="DUF1275"/>
</dbReference>
<feature type="transmembrane region" description="Helical" evidence="1">
    <location>
        <begin position="12"/>
        <end position="34"/>
    </location>
</feature>
<accession>A0A420EEG6</accession>
<keyword evidence="3" id="KW-1185">Reference proteome</keyword>
<keyword evidence="1" id="KW-0812">Transmembrane</keyword>
<keyword evidence="1" id="KW-1133">Transmembrane helix</keyword>
<dbReference type="Pfam" id="PF06912">
    <property type="entry name" value="DUF1275"/>
    <property type="match status" value="1"/>
</dbReference>
<feature type="transmembrane region" description="Helical" evidence="1">
    <location>
        <begin position="54"/>
        <end position="77"/>
    </location>
</feature>
<reference evidence="2 3" key="1">
    <citation type="submission" date="2018-09" db="EMBL/GenBank/DDBJ databases">
        <title>Altererythrobacter spongiae sp. nov., isolated from a marine sponge.</title>
        <authorList>
            <person name="Zhuang L."/>
            <person name="Luo L."/>
        </authorList>
    </citation>
    <scope>NUCLEOTIDE SEQUENCE [LARGE SCALE GENOMIC DNA]</scope>
    <source>
        <strain evidence="2 3">HN-Y73</strain>
    </source>
</reference>
<sequence>MQRLSPPQRRLAIGLAGLAGFVDGVGFLSANGYFVSFMSGNTTRLAVDLITDTAMARIPALLIGGFVLGVLGGGVVALKSGMQQTRNVLILVTALLLAGALAYALGSVALSVGCMVLAMGALNNSFQRDGGSPFGLTYMTGALVRFGQGLAYWLCGKEVPGFGGLLALWFGLSSGAVAGALAYSQYGGRAVALACALSLIAMLAAIRIGPDPTIHHEGE</sequence>
<dbReference type="AlphaFoldDB" id="A0A420EEG6"/>
<keyword evidence="1" id="KW-0472">Membrane</keyword>
<evidence type="ECO:0000256" key="1">
    <source>
        <dbReference type="SAM" id="Phobius"/>
    </source>
</evidence>
<feature type="transmembrane region" description="Helical" evidence="1">
    <location>
        <begin position="190"/>
        <end position="209"/>
    </location>
</feature>
<dbReference type="OrthoDB" id="885342at2"/>
<organism evidence="2 3">
    <name type="scientific">Altericroceibacterium spongiae</name>
    <dbReference type="NCBI Taxonomy" id="2320269"/>
    <lineage>
        <taxon>Bacteria</taxon>
        <taxon>Pseudomonadati</taxon>
        <taxon>Pseudomonadota</taxon>
        <taxon>Alphaproteobacteria</taxon>
        <taxon>Sphingomonadales</taxon>
        <taxon>Erythrobacteraceae</taxon>
        <taxon>Altericroceibacterium</taxon>
    </lineage>
</organism>
<feature type="transmembrane region" description="Helical" evidence="1">
    <location>
        <begin position="89"/>
        <end position="122"/>
    </location>
</feature>
<evidence type="ECO:0000313" key="2">
    <source>
        <dbReference type="EMBL" id="RKF19073.1"/>
    </source>
</evidence>